<evidence type="ECO:0000256" key="1">
    <source>
        <dbReference type="SAM" id="MobiDB-lite"/>
    </source>
</evidence>
<gene>
    <name evidence="2" type="ORF">PXEA_LOCUS29067</name>
</gene>
<protein>
    <submittedName>
        <fullName evidence="2">Uncharacterized protein</fullName>
    </submittedName>
</protein>
<dbReference type="Proteomes" id="UP000784294">
    <property type="component" value="Unassembled WGS sequence"/>
</dbReference>
<sequence length="291" mass="31830">MVKLTDDADYDAGETSEIVPRPTSEFGNDYALNGPRTSRGEICALEPLLLEAPTSSGRSSLSFLKRLRGARPFGTAFFTQSAKDVTRSPTLGLSPTHGLSNKCTQNVSASSSFAIPSSSLTSLLSLRRPKVDAITTADNLASIIPSLRPHKAPAQPSSCTGRSLLLGPFRGRRVSSPKQEVDINRHLDQQDLPAGLGQQVPGAINEMEAELGWGEGMREEKAKQKIRSRAFGSLDDFALIALASFTRLIIVSLQPHFQVLFWTPLTVRLLCPLYKQKKILLRFIVFIGRLR</sequence>
<name>A0A448XG50_9PLAT</name>
<dbReference type="EMBL" id="CAAALY010250282">
    <property type="protein sequence ID" value="VEL35627.1"/>
    <property type="molecule type" value="Genomic_DNA"/>
</dbReference>
<evidence type="ECO:0000313" key="2">
    <source>
        <dbReference type="EMBL" id="VEL35627.1"/>
    </source>
</evidence>
<accession>A0A448XG50</accession>
<feature type="region of interest" description="Disordered" evidence="1">
    <location>
        <begin position="1"/>
        <end position="28"/>
    </location>
</feature>
<proteinExistence type="predicted"/>
<dbReference type="AlphaFoldDB" id="A0A448XG50"/>
<evidence type="ECO:0000313" key="3">
    <source>
        <dbReference type="Proteomes" id="UP000784294"/>
    </source>
</evidence>
<keyword evidence="3" id="KW-1185">Reference proteome</keyword>
<reference evidence="2" key="1">
    <citation type="submission" date="2018-11" db="EMBL/GenBank/DDBJ databases">
        <authorList>
            <consortium name="Pathogen Informatics"/>
        </authorList>
    </citation>
    <scope>NUCLEOTIDE SEQUENCE</scope>
</reference>
<organism evidence="2 3">
    <name type="scientific">Protopolystoma xenopodis</name>
    <dbReference type="NCBI Taxonomy" id="117903"/>
    <lineage>
        <taxon>Eukaryota</taxon>
        <taxon>Metazoa</taxon>
        <taxon>Spiralia</taxon>
        <taxon>Lophotrochozoa</taxon>
        <taxon>Platyhelminthes</taxon>
        <taxon>Monogenea</taxon>
        <taxon>Polyopisthocotylea</taxon>
        <taxon>Polystomatidea</taxon>
        <taxon>Polystomatidae</taxon>
        <taxon>Protopolystoma</taxon>
    </lineage>
</organism>
<dbReference type="OrthoDB" id="289913at2759"/>
<comment type="caution">
    <text evidence="2">The sequence shown here is derived from an EMBL/GenBank/DDBJ whole genome shotgun (WGS) entry which is preliminary data.</text>
</comment>